<gene>
    <name evidence="2" type="ORF">UXM345_LOCUS17714</name>
</gene>
<reference evidence="2" key="1">
    <citation type="submission" date="2021-02" db="EMBL/GenBank/DDBJ databases">
        <authorList>
            <person name="Nowell W R."/>
        </authorList>
    </citation>
    <scope>NUCLEOTIDE SEQUENCE</scope>
</reference>
<sequence length="189" mass="21376">MNQTSQHQRLQYLTITTIVSLSKSKTSQLLVFLLASTTSSDALIFLKNHLAIVIAIAIAVAVVALVIVMITICCCCRKRSEKKKSKKDVTFRENKSFKPHVKHEPSAASHSDTSNKYAIQMKIMPAKPKATNNYNCDYLKLAKEFISFLNWNDKLFDSSFDKCYCPKCYSTKLPDVRKAGKGEYVIPRE</sequence>
<keyword evidence="1" id="KW-0472">Membrane</keyword>
<comment type="caution">
    <text evidence="2">The sequence shown here is derived from an EMBL/GenBank/DDBJ whole genome shotgun (WGS) entry which is preliminary data.</text>
</comment>
<evidence type="ECO:0000313" key="2">
    <source>
        <dbReference type="EMBL" id="CAF4026617.1"/>
    </source>
</evidence>
<keyword evidence="1" id="KW-1133">Transmembrane helix</keyword>
<name>A0A819QMQ2_9BILA</name>
<dbReference type="Proteomes" id="UP000663842">
    <property type="component" value="Unassembled WGS sequence"/>
</dbReference>
<accession>A0A819QMQ2</accession>
<evidence type="ECO:0000256" key="1">
    <source>
        <dbReference type="SAM" id="Phobius"/>
    </source>
</evidence>
<keyword evidence="1" id="KW-0812">Transmembrane</keyword>
<protein>
    <submittedName>
        <fullName evidence="2">Uncharacterized protein</fullName>
    </submittedName>
</protein>
<dbReference type="AlphaFoldDB" id="A0A819QMQ2"/>
<dbReference type="EMBL" id="CAJOBF010002326">
    <property type="protein sequence ID" value="CAF4026617.1"/>
    <property type="molecule type" value="Genomic_DNA"/>
</dbReference>
<organism evidence="2 3">
    <name type="scientific">Rotaria magnacalcarata</name>
    <dbReference type="NCBI Taxonomy" id="392030"/>
    <lineage>
        <taxon>Eukaryota</taxon>
        <taxon>Metazoa</taxon>
        <taxon>Spiralia</taxon>
        <taxon>Gnathifera</taxon>
        <taxon>Rotifera</taxon>
        <taxon>Eurotatoria</taxon>
        <taxon>Bdelloidea</taxon>
        <taxon>Philodinida</taxon>
        <taxon>Philodinidae</taxon>
        <taxon>Rotaria</taxon>
    </lineage>
</organism>
<feature type="transmembrane region" description="Helical" evidence="1">
    <location>
        <begin position="52"/>
        <end position="76"/>
    </location>
</feature>
<proteinExistence type="predicted"/>
<evidence type="ECO:0000313" key="3">
    <source>
        <dbReference type="Proteomes" id="UP000663842"/>
    </source>
</evidence>